<dbReference type="Proteomes" id="UP000800036">
    <property type="component" value="Unassembled WGS sequence"/>
</dbReference>
<dbReference type="AlphaFoldDB" id="A0A6A5VNY1"/>
<evidence type="ECO:0000313" key="2">
    <source>
        <dbReference type="EMBL" id="KAF1978981.1"/>
    </source>
</evidence>
<dbReference type="SUPFAM" id="SSF54695">
    <property type="entry name" value="POZ domain"/>
    <property type="match status" value="1"/>
</dbReference>
<organism evidence="2 3">
    <name type="scientific">Bimuria novae-zelandiae CBS 107.79</name>
    <dbReference type="NCBI Taxonomy" id="1447943"/>
    <lineage>
        <taxon>Eukaryota</taxon>
        <taxon>Fungi</taxon>
        <taxon>Dikarya</taxon>
        <taxon>Ascomycota</taxon>
        <taxon>Pezizomycotina</taxon>
        <taxon>Dothideomycetes</taxon>
        <taxon>Pleosporomycetidae</taxon>
        <taxon>Pleosporales</taxon>
        <taxon>Massarineae</taxon>
        <taxon>Didymosphaeriaceae</taxon>
        <taxon>Bimuria</taxon>
    </lineage>
</organism>
<dbReference type="PROSITE" id="PS50097">
    <property type="entry name" value="BTB"/>
    <property type="match status" value="1"/>
</dbReference>
<evidence type="ECO:0000313" key="3">
    <source>
        <dbReference type="Proteomes" id="UP000800036"/>
    </source>
</evidence>
<dbReference type="InterPro" id="IPR011333">
    <property type="entry name" value="SKP1/BTB/POZ_sf"/>
</dbReference>
<name>A0A6A5VNY1_9PLEO</name>
<dbReference type="OrthoDB" id="6359816at2759"/>
<dbReference type="PANTHER" id="PTHR47843">
    <property type="entry name" value="BTB DOMAIN-CONTAINING PROTEIN-RELATED"/>
    <property type="match status" value="1"/>
</dbReference>
<accession>A0A6A5VNY1</accession>
<gene>
    <name evidence="2" type="ORF">BU23DRAFT_647684</name>
</gene>
<reference evidence="2" key="1">
    <citation type="journal article" date="2020" name="Stud. Mycol.">
        <title>101 Dothideomycetes genomes: a test case for predicting lifestyles and emergence of pathogens.</title>
        <authorList>
            <person name="Haridas S."/>
            <person name="Albert R."/>
            <person name="Binder M."/>
            <person name="Bloem J."/>
            <person name="Labutti K."/>
            <person name="Salamov A."/>
            <person name="Andreopoulos B."/>
            <person name="Baker S."/>
            <person name="Barry K."/>
            <person name="Bills G."/>
            <person name="Bluhm B."/>
            <person name="Cannon C."/>
            <person name="Castanera R."/>
            <person name="Culley D."/>
            <person name="Daum C."/>
            <person name="Ezra D."/>
            <person name="Gonzalez J."/>
            <person name="Henrissat B."/>
            <person name="Kuo A."/>
            <person name="Liang C."/>
            <person name="Lipzen A."/>
            <person name="Lutzoni F."/>
            <person name="Magnuson J."/>
            <person name="Mondo S."/>
            <person name="Nolan M."/>
            <person name="Ohm R."/>
            <person name="Pangilinan J."/>
            <person name="Park H.-J."/>
            <person name="Ramirez L."/>
            <person name="Alfaro M."/>
            <person name="Sun H."/>
            <person name="Tritt A."/>
            <person name="Yoshinaga Y."/>
            <person name="Zwiers L.-H."/>
            <person name="Turgeon B."/>
            <person name="Goodwin S."/>
            <person name="Spatafora J."/>
            <person name="Crous P."/>
            <person name="Grigoriev I."/>
        </authorList>
    </citation>
    <scope>NUCLEOTIDE SEQUENCE</scope>
    <source>
        <strain evidence="2">CBS 107.79</strain>
    </source>
</reference>
<protein>
    <recommendedName>
        <fullName evidence="1">BTB domain-containing protein</fullName>
    </recommendedName>
</protein>
<sequence>PDFYSAINTGAHSDLRITCGNQTWHVHKAIVCSASSFLQAAVRFPVGKEAQDNHVDFPEDDPDMIRRMIVFMYAADYDPTGHFYCKDLQCVKLACGDDDGAVKVAPYPPHLNIPSHSYSCACHVPTKQDPDPSAASWDVWGTELYGPMHYCLDPLSTHATMFSVGEKYGVGGLCDLATEKFKSCLGQHHLGTEDFVDAVGIVHNTTMAHKRALRDLVAECFKKWYYCDLDKYPEIEANLPEFNKLSMVFLEALRDAKIAAALFDE</sequence>
<dbReference type="InterPro" id="IPR000210">
    <property type="entry name" value="BTB/POZ_dom"/>
</dbReference>
<feature type="domain" description="BTB" evidence="1">
    <location>
        <begin position="13"/>
        <end position="81"/>
    </location>
</feature>
<dbReference type="Pfam" id="PF00651">
    <property type="entry name" value="BTB"/>
    <property type="match status" value="1"/>
</dbReference>
<dbReference type="PANTHER" id="PTHR47843:SF5">
    <property type="entry name" value="BTB_POZ DOMAIN PROTEIN"/>
    <property type="match status" value="1"/>
</dbReference>
<dbReference type="EMBL" id="ML976659">
    <property type="protein sequence ID" value="KAF1978981.1"/>
    <property type="molecule type" value="Genomic_DNA"/>
</dbReference>
<keyword evidence="3" id="KW-1185">Reference proteome</keyword>
<evidence type="ECO:0000259" key="1">
    <source>
        <dbReference type="PROSITE" id="PS50097"/>
    </source>
</evidence>
<feature type="non-terminal residue" evidence="2">
    <location>
        <position position="1"/>
    </location>
</feature>
<dbReference type="Gene3D" id="3.30.710.10">
    <property type="entry name" value="Potassium Channel Kv1.1, Chain A"/>
    <property type="match status" value="1"/>
</dbReference>
<proteinExistence type="predicted"/>
<dbReference type="CDD" id="cd18186">
    <property type="entry name" value="BTB_POZ_ZBTB_KLHL-like"/>
    <property type="match status" value="1"/>
</dbReference>